<dbReference type="Pfam" id="PF03629">
    <property type="entry name" value="SASA"/>
    <property type="match status" value="1"/>
</dbReference>
<dbReference type="GO" id="GO:0005509">
    <property type="term" value="F:calcium ion binding"/>
    <property type="evidence" value="ECO:0007669"/>
    <property type="project" value="InterPro"/>
</dbReference>
<evidence type="ECO:0000256" key="1">
    <source>
        <dbReference type="ARBA" id="ARBA00004613"/>
    </source>
</evidence>
<dbReference type="InterPro" id="IPR036514">
    <property type="entry name" value="SGNH_hydro_sf"/>
</dbReference>
<dbReference type="PANTHER" id="PTHR38340">
    <property type="entry name" value="S-LAYER PROTEIN"/>
    <property type="match status" value="1"/>
</dbReference>
<evidence type="ECO:0000313" key="5">
    <source>
        <dbReference type="EMBL" id="APZ52404.1"/>
    </source>
</evidence>
<dbReference type="RefSeq" id="WP_076698487.1">
    <property type="nucleotide sequence ID" value="NZ_CP015093.1"/>
</dbReference>
<dbReference type="PRINTS" id="PR00313">
    <property type="entry name" value="CABNDNGRPT"/>
</dbReference>
<evidence type="ECO:0000256" key="2">
    <source>
        <dbReference type="ARBA" id="ARBA00022525"/>
    </source>
</evidence>
<dbReference type="InterPro" id="IPR018511">
    <property type="entry name" value="Hemolysin-typ_Ca-bd_CS"/>
</dbReference>
<dbReference type="PANTHER" id="PTHR38340:SF1">
    <property type="entry name" value="S-LAYER PROTEIN"/>
    <property type="match status" value="1"/>
</dbReference>
<evidence type="ECO:0000313" key="6">
    <source>
        <dbReference type="Proteomes" id="UP000187059"/>
    </source>
</evidence>
<dbReference type="STRING" id="1250539.Ga0080574_TMP2070"/>
<keyword evidence="2" id="KW-0964">Secreted</keyword>
<dbReference type="InterPro" id="IPR005181">
    <property type="entry name" value="SASA"/>
</dbReference>
<protein>
    <submittedName>
        <fullName evidence="5">Putative calcium-binding protein</fullName>
    </submittedName>
</protein>
<dbReference type="Proteomes" id="UP000187059">
    <property type="component" value="Chromosome"/>
</dbReference>
<comment type="subcellular location">
    <subcellularLocation>
        <location evidence="1">Secreted</location>
    </subcellularLocation>
</comment>
<dbReference type="KEGG" id="paby:Ga0080574_TMP2070"/>
<accession>A0A1P8USM1</accession>
<dbReference type="PROSITE" id="PS00330">
    <property type="entry name" value="HEMOLYSIN_CALCIUM"/>
    <property type="match status" value="1"/>
</dbReference>
<proteinExistence type="predicted"/>
<name>A0A1P8USM1_9RHOB</name>
<evidence type="ECO:0000256" key="3">
    <source>
        <dbReference type="ARBA" id="ARBA00022801"/>
    </source>
</evidence>
<dbReference type="SUPFAM" id="SSF52266">
    <property type="entry name" value="SGNH hydrolase"/>
    <property type="match status" value="1"/>
</dbReference>
<organism evidence="5 6">
    <name type="scientific">Salipiger abyssi</name>
    <dbReference type="NCBI Taxonomy" id="1250539"/>
    <lineage>
        <taxon>Bacteria</taxon>
        <taxon>Pseudomonadati</taxon>
        <taxon>Pseudomonadota</taxon>
        <taxon>Alphaproteobacteria</taxon>
        <taxon>Rhodobacterales</taxon>
        <taxon>Roseobacteraceae</taxon>
        <taxon>Salipiger</taxon>
    </lineage>
</organism>
<dbReference type="GO" id="GO:0005576">
    <property type="term" value="C:extracellular region"/>
    <property type="evidence" value="ECO:0007669"/>
    <property type="project" value="UniProtKB-SubCell"/>
</dbReference>
<dbReference type="InterPro" id="IPR001343">
    <property type="entry name" value="Hemolysn_Ca-bd"/>
</dbReference>
<feature type="domain" description="Sialate O-acetylesterase" evidence="4">
    <location>
        <begin position="55"/>
        <end position="179"/>
    </location>
</feature>
<sequence>MPTPIIILAGQSNASRLSDEIVSALDRTYGAGQYRLVEVYAGGAPLTRDRGGNPDWATQGELPDMLLQRSIEALRSTPGGQIVGTIWVQGEGDTFGSSRPGAYAGAFNALFDGFRQGLVAEFGAGVTGAEGAPVVISELSARAPSAGGREFWEAITHAQQQLAAVDPLVVSVDPDDIAQRSGFEQGTMFSDGLHYSDAFSRDLASALIGALDDMYVQDAARDDHFRRDGIATRMAGHTGDDRYDVDHRRDSIAEEAGEGYDLVYSWVSFSLRDHSQHLEALTLRGAADIDATGNGRNNLIIGNSGGNQLNGAWGDDTLIGGAGNDSFRDNAGADRMLGGAGNDAYFVDDHGDQIVELAGEGYDRVFSRVSFELRQHSQHLEALTLQGDADINGIGNGQANTIIGNSGSNFLNGAWGDDTLVAGAGDDTLRDSNGADLLMGGRGNDVYHIDDRGDRIVELAGEGDDLVVALVDTDLRQHSQHLETLTLAGSADISGTGNALDNAIYGNDGNNRLHGAWGNDTLVGGAGNDRLSDSRGNDLFQGGPGQDVFVFYDGFGVDLVTDFEPDRRGEVIDLRAVSAITGFDDLLASHLRSFGGNAVIEDGAGNMIVLQGIEVSDLSANDFLF</sequence>
<dbReference type="GO" id="GO:0016788">
    <property type="term" value="F:hydrolase activity, acting on ester bonds"/>
    <property type="evidence" value="ECO:0007669"/>
    <property type="project" value="UniProtKB-ARBA"/>
</dbReference>
<dbReference type="Gene3D" id="2.150.10.10">
    <property type="entry name" value="Serralysin-like metalloprotease, C-terminal"/>
    <property type="match status" value="3"/>
</dbReference>
<dbReference type="InterPro" id="IPR011049">
    <property type="entry name" value="Serralysin-like_metalloprot_C"/>
</dbReference>
<dbReference type="EMBL" id="CP015093">
    <property type="protein sequence ID" value="APZ52404.1"/>
    <property type="molecule type" value="Genomic_DNA"/>
</dbReference>
<reference evidence="5 6" key="1">
    <citation type="submission" date="2016-04" db="EMBL/GenBank/DDBJ databases">
        <title>Deep-sea bacteria in the southern Pacific.</title>
        <authorList>
            <person name="Tang K."/>
        </authorList>
    </citation>
    <scope>NUCLEOTIDE SEQUENCE [LARGE SCALE GENOMIC DNA]</scope>
    <source>
        <strain evidence="5 6">JLT2014</strain>
    </source>
</reference>
<dbReference type="AlphaFoldDB" id="A0A1P8USM1"/>
<dbReference type="Pfam" id="PF00353">
    <property type="entry name" value="HemolysinCabind"/>
    <property type="match status" value="3"/>
</dbReference>
<dbReference type="InterPro" id="IPR050557">
    <property type="entry name" value="RTX_toxin/Mannuronan_C5-epim"/>
</dbReference>
<gene>
    <name evidence="5" type="ORF">Ga0080574_TMP2070</name>
</gene>
<dbReference type="SUPFAM" id="SSF51120">
    <property type="entry name" value="beta-Roll"/>
    <property type="match status" value="3"/>
</dbReference>
<keyword evidence="3" id="KW-0378">Hydrolase</keyword>
<keyword evidence="6" id="KW-1185">Reference proteome</keyword>
<dbReference type="Gene3D" id="3.40.50.1110">
    <property type="entry name" value="SGNH hydrolase"/>
    <property type="match status" value="1"/>
</dbReference>
<evidence type="ECO:0000259" key="4">
    <source>
        <dbReference type="Pfam" id="PF03629"/>
    </source>
</evidence>